<accession>A0ABN6NRP0</accession>
<gene>
    <name evidence="1" type="ORF">ENLAB_11380</name>
</gene>
<dbReference type="EMBL" id="AP025635">
    <property type="protein sequence ID" value="BDG67574.1"/>
    <property type="molecule type" value="Genomic_DNA"/>
</dbReference>
<dbReference type="GeneID" id="83457120"/>
<dbReference type="RefSeq" id="WP_244353026.1">
    <property type="nucleotide sequence ID" value="NZ_AP025635.1"/>
</dbReference>
<sequence>MKLQKVRGRYDYNMVMINSDLNQEEILSVIVHELGHEYLTLHTSLGQMGWLMNNLANNDPSFKKSYEGFFEKIDSIQEQYCLLIEVCSRIALNDYKDKEKIVDEYEEKFLKVLGKFKKWFCFYIENLNKANYNETVNFFSTLFILACAYDLPDISYDQLKDAKKLVTWFDKSNIRPKKKLKRILKDLTTLDNPSFQEMKDFLVKKYDVGNALPSKIGSIRIDTANETVIMDYESKSNELIREFKSKKNVNKLFEDVLFSTLLSGLLNILSNEIELIKNSDPFERILQFSEMNAVNGFKKIDSEKELIEILSHSDQITLLTPYNDNLLDYEDESYFDAINKKFTGFKVLIRKIDVDKNTYKKAGDFKYDFIKNDNLITCSNKSKYLFQEINILCRLNYTNNQNLRFFNRIRNNIKNENWINIFVCNPANQLIEVLSKIKEQYGENAFRYRYGDVKVFELDDQKIRLYFFIEVLDWKNITFDKGKPSQEMNVLVSSVLELVYNGDIIFNYLDDKRNNIS</sequence>
<evidence type="ECO:0000313" key="1">
    <source>
        <dbReference type="EMBL" id="BDG67574.1"/>
    </source>
</evidence>
<keyword evidence="2" id="KW-1185">Reference proteome</keyword>
<proteinExistence type="predicted"/>
<evidence type="ECO:0008006" key="3">
    <source>
        <dbReference type="Google" id="ProtNLM"/>
    </source>
</evidence>
<organism evidence="1 2">
    <name type="scientific">Enterococcus innesii</name>
    <dbReference type="NCBI Taxonomy" id="2839759"/>
    <lineage>
        <taxon>Bacteria</taxon>
        <taxon>Bacillati</taxon>
        <taxon>Bacillota</taxon>
        <taxon>Bacilli</taxon>
        <taxon>Lactobacillales</taxon>
        <taxon>Enterococcaceae</taxon>
        <taxon>Enterococcus</taxon>
    </lineage>
</organism>
<protein>
    <recommendedName>
        <fullName evidence="3">Peptidase M48 domain-containing protein</fullName>
    </recommendedName>
</protein>
<evidence type="ECO:0000313" key="2">
    <source>
        <dbReference type="Proteomes" id="UP000831692"/>
    </source>
</evidence>
<name>A0ABN6NRP0_9ENTE</name>
<dbReference type="Proteomes" id="UP000831692">
    <property type="component" value="Chromosome"/>
</dbReference>
<reference evidence="1 2" key="1">
    <citation type="submission" date="2022-03" db="EMBL/GenBank/DDBJ databases">
        <title>Complete genome sequence of Enterococcus innesii DB-1.</title>
        <authorList>
            <person name="Fukuda D."/>
            <person name="Nolasco-Hipolito C."/>
        </authorList>
    </citation>
    <scope>NUCLEOTIDE SEQUENCE [LARGE SCALE GENOMIC DNA]</scope>
    <source>
        <strain evidence="1 2">DB-1</strain>
    </source>
</reference>